<dbReference type="EMBL" id="CP001792">
    <property type="protein sequence ID" value="ACX74671.1"/>
    <property type="molecule type" value="Genomic_DNA"/>
</dbReference>
<organism evidence="2 3">
    <name type="scientific">Fibrobacter succinogenes (strain ATCC 19169 / S85)</name>
    <dbReference type="NCBI Taxonomy" id="59374"/>
    <lineage>
        <taxon>Bacteria</taxon>
        <taxon>Pseudomonadati</taxon>
        <taxon>Fibrobacterota</taxon>
        <taxon>Fibrobacteria</taxon>
        <taxon>Fibrobacterales</taxon>
        <taxon>Fibrobacteraceae</taxon>
        <taxon>Fibrobacter</taxon>
    </lineage>
</organism>
<dbReference type="Proteomes" id="UP000000517">
    <property type="component" value="Chromosome"/>
</dbReference>
<evidence type="ECO:0000313" key="2">
    <source>
        <dbReference type="EMBL" id="ADL25383.1"/>
    </source>
</evidence>
<evidence type="ECO:0000313" key="4">
    <source>
        <dbReference type="Proteomes" id="UP000001497"/>
    </source>
</evidence>
<proteinExistence type="predicted"/>
<reference evidence="2" key="3">
    <citation type="submission" date="2010-08" db="EMBL/GenBank/DDBJ databases">
        <authorList>
            <person name="Durkin A.S."/>
            <person name="Nelson K.E."/>
            <person name="Morrison M."/>
            <person name="Forsberg C.W."/>
            <person name="Wilson D.B."/>
            <person name="Russell J.B."/>
            <person name="Cann I.K.O."/>
            <person name="Mackie R.I."/>
            <person name="White B.A."/>
        </authorList>
    </citation>
    <scope>NUCLEOTIDE SEQUENCE</scope>
    <source>
        <strain evidence="2">S85</strain>
    </source>
</reference>
<evidence type="ECO:0000313" key="3">
    <source>
        <dbReference type="Proteomes" id="UP000000517"/>
    </source>
</evidence>
<dbReference type="KEGG" id="fsu:Fisuc_1066"/>
<accession>C9RPZ4</accession>
<dbReference type="EMBL" id="CP002158">
    <property type="protein sequence ID" value="ADL25383.1"/>
    <property type="molecule type" value="Genomic_DNA"/>
</dbReference>
<keyword evidence="4" id="KW-1185">Reference proteome</keyword>
<gene>
    <name evidence="1" type="ordered locus">Fisuc_1066</name>
    <name evidence="2" type="ordered locus">FSU_1521</name>
</gene>
<dbReference type="STRING" id="59374.FSU_1521"/>
<dbReference type="OrthoDB" id="2989062at2"/>
<dbReference type="Proteomes" id="UP000001497">
    <property type="component" value="Chromosome"/>
</dbReference>
<dbReference type="KEGG" id="fsc:FSU_1521"/>
<dbReference type="HOGENOM" id="CLU_793979_0_0_0"/>
<sequence length="349" mass="40247">MSENVNENHKSLQVCEDKLLQLLQENDENLGDVSIIENSQSETLKDIAIEARNLAYDTLKNFGPHLVNFLSEKNKGEKIYCVTQKTMMKMAKIGAKLLKNSARDALSPNLRGTNNELVGQVDLEERFLPTGNPEMAMALASLSSQMAAIQETLQNMQESIDDIYKGQWNDRFAKVDAAKNELFLAQHIESPERKMQVITNALHLICCGESEITRSLEDEIEKCENLGFRDSRGKAKKHMDMLIKHIPFLFESWQIKLLLLQQSNEFPALAAESNRIRCKIQRLFTKDRIELMRSQTHGKYLFRLFEKKENYWIDNFKPKLDTSTKWLKSVEMQSKEIIAYKKELLLEGV</sequence>
<protein>
    <submittedName>
        <fullName evidence="2">Uncharacterized protein</fullName>
    </submittedName>
</protein>
<reference evidence="3" key="2">
    <citation type="submission" date="2010-08" db="EMBL/GenBank/DDBJ databases">
        <title>Complete sequence of Fibrobacter succinogenes subsp. succinogenes S85.</title>
        <authorList>
            <person name="Durkin A.S."/>
            <person name="Nelson K.E."/>
            <person name="Morrison M."/>
            <person name="Forsberg C.W."/>
            <person name="Wilson D.B."/>
            <person name="Russell J.B."/>
            <person name="Cann I.K.O."/>
            <person name="Mackie R.I."/>
            <person name="White B.A."/>
        </authorList>
    </citation>
    <scope>NUCLEOTIDE SEQUENCE [LARGE SCALE GENOMIC DNA]</scope>
    <source>
        <strain evidence="3">ATCC 19169 / S85</strain>
    </source>
</reference>
<reference evidence="1 4" key="1">
    <citation type="submission" date="2009-10" db="EMBL/GenBank/DDBJ databases">
        <title>Complete sequence of Fibrobacter succinogenes subsp. succinogenes S85.</title>
        <authorList>
            <consortium name="US DOE Joint Genome Institute"/>
            <person name="Lucas S."/>
            <person name="Copeland A."/>
            <person name="Lapidus A."/>
            <person name="Glavina del Rio T."/>
            <person name="Tice H."/>
            <person name="Bruce D."/>
            <person name="Goodwin L."/>
            <person name="Pitluck S."/>
            <person name="Chertkov O."/>
            <person name="Detter J.C."/>
            <person name="Han C."/>
            <person name="Tapia R."/>
            <person name="Larimer F."/>
            <person name="Land M."/>
            <person name="Hauser L."/>
            <person name="Kyrpides N."/>
            <person name="Mikhailova N."/>
            <person name="Weimer P.J."/>
            <person name="Stevenson D.M."/>
            <person name="Boyum J."/>
            <person name="Brumm P.I."/>
            <person name="Mead D."/>
        </authorList>
    </citation>
    <scope>NUCLEOTIDE SEQUENCE [LARGE SCALE GENOMIC DNA]</scope>
    <source>
        <strain evidence="4">ATCC 19169 / S85</strain>
        <strain evidence="1">S85</strain>
    </source>
</reference>
<dbReference type="AlphaFoldDB" id="C9RPZ4"/>
<name>C9RPZ4_FIBSS</name>
<dbReference type="RefSeq" id="WP_014545801.1">
    <property type="nucleotide sequence ID" value="NC_013410.1"/>
</dbReference>
<evidence type="ECO:0000313" key="1">
    <source>
        <dbReference type="EMBL" id="ACX74671.1"/>
    </source>
</evidence>